<dbReference type="SUPFAM" id="SSF52200">
    <property type="entry name" value="Toll/Interleukin receptor TIR domain"/>
    <property type="match status" value="1"/>
</dbReference>
<dbReference type="SUPFAM" id="SSF52047">
    <property type="entry name" value="RNI-like"/>
    <property type="match status" value="1"/>
</dbReference>
<feature type="compositionally biased region" description="Polar residues" evidence="3">
    <location>
        <begin position="315"/>
        <end position="329"/>
    </location>
</feature>
<dbReference type="PROSITE" id="PS50209">
    <property type="entry name" value="CARD"/>
    <property type="match status" value="1"/>
</dbReference>
<dbReference type="Proteomes" id="UP000001554">
    <property type="component" value="Chromosome 4"/>
</dbReference>
<dbReference type="Gene3D" id="1.10.533.10">
    <property type="entry name" value="Death Domain, Fas"/>
    <property type="match status" value="3"/>
</dbReference>
<dbReference type="InterPro" id="IPR001315">
    <property type="entry name" value="CARD"/>
</dbReference>
<dbReference type="GO" id="GO:0007165">
    <property type="term" value="P:signal transduction"/>
    <property type="evidence" value="ECO:0007669"/>
    <property type="project" value="InterPro"/>
</dbReference>
<feature type="compositionally biased region" description="Basic and acidic residues" evidence="3">
    <location>
        <begin position="796"/>
        <end position="814"/>
    </location>
</feature>
<dbReference type="PROSITE" id="PS50017">
    <property type="entry name" value="DEATH_DOMAIN"/>
    <property type="match status" value="2"/>
</dbReference>
<keyword evidence="1" id="KW-0433">Leucine-rich repeat</keyword>
<dbReference type="Gene3D" id="3.40.50.10140">
    <property type="entry name" value="Toll/interleukin-1 receptor homology (TIR) domain"/>
    <property type="match status" value="1"/>
</dbReference>
<evidence type="ECO:0000313" key="7">
    <source>
        <dbReference type="RefSeq" id="XP_035673643.1"/>
    </source>
</evidence>
<dbReference type="CDD" id="cd01671">
    <property type="entry name" value="CARD"/>
    <property type="match status" value="1"/>
</dbReference>
<dbReference type="InterPro" id="IPR000488">
    <property type="entry name" value="Death_dom"/>
</dbReference>
<feature type="domain" description="CARD" evidence="5">
    <location>
        <begin position="1"/>
        <end position="75"/>
    </location>
</feature>
<reference evidence="7" key="2">
    <citation type="submission" date="2025-08" db="UniProtKB">
        <authorList>
            <consortium name="RefSeq"/>
        </authorList>
    </citation>
    <scope>IDENTIFICATION</scope>
    <source>
        <strain evidence="7">S238N-H82</strain>
        <tissue evidence="7">Testes</tissue>
    </source>
</reference>
<dbReference type="SMART" id="SM00114">
    <property type="entry name" value="CARD"/>
    <property type="match status" value="1"/>
</dbReference>
<evidence type="ECO:0000259" key="4">
    <source>
        <dbReference type="PROSITE" id="PS50017"/>
    </source>
</evidence>
<evidence type="ECO:0000256" key="3">
    <source>
        <dbReference type="SAM" id="MobiDB-lite"/>
    </source>
</evidence>
<dbReference type="GeneID" id="118414023"/>
<feature type="compositionally biased region" description="Acidic residues" evidence="3">
    <location>
        <begin position="815"/>
        <end position="830"/>
    </location>
</feature>
<protein>
    <submittedName>
        <fullName evidence="7">Uncharacterized protein LOC118414023 isoform X2</fullName>
    </submittedName>
</protein>
<organism evidence="6 7">
    <name type="scientific">Branchiostoma floridae</name>
    <name type="common">Florida lancelet</name>
    <name type="synonym">Amphioxus</name>
    <dbReference type="NCBI Taxonomy" id="7739"/>
    <lineage>
        <taxon>Eukaryota</taxon>
        <taxon>Metazoa</taxon>
        <taxon>Chordata</taxon>
        <taxon>Cephalochordata</taxon>
        <taxon>Leptocardii</taxon>
        <taxon>Amphioxiformes</taxon>
        <taxon>Branchiostomatidae</taxon>
        <taxon>Branchiostoma</taxon>
    </lineage>
</organism>
<dbReference type="Pfam" id="PF00619">
    <property type="entry name" value="CARD"/>
    <property type="match status" value="1"/>
</dbReference>
<feature type="domain" description="Death" evidence="4">
    <location>
        <begin position="715"/>
        <end position="795"/>
    </location>
</feature>
<proteinExistence type="predicted"/>
<dbReference type="InterPro" id="IPR011029">
    <property type="entry name" value="DEATH-like_dom_sf"/>
</dbReference>
<feature type="region of interest" description="Disordered" evidence="3">
    <location>
        <begin position="314"/>
        <end position="334"/>
    </location>
</feature>
<evidence type="ECO:0000256" key="2">
    <source>
        <dbReference type="ARBA" id="ARBA00022737"/>
    </source>
</evidence>
<evidence type="ECO:0000259" key="5">
    <source>
        <dbReference type="PROSITE" id="PS50209"/>
    </source>
</evidence>
<reference evidence="6" key="1">
    <citation type="journal article" date="2020" name="Nat. Ecol. Evol.">
        <title>Deeply conserved synteny resolves early events in vertebrate evolution.</title>
        <authorList>
            <person name="Simakov O."/>
            <person name="Marletaz F."/>
            <person name="Yue J.X."/>
            <person name="O'Connell B."/>
            <person name="Jenkins J."/>
            <person name="Brandt A."/>
            <person name="Calef R."/>
            <person name="Tung C.H."/>
            <person name="Huang T.K."/>
            <person name="Schmutz J."/>
            <person name="Satoh N."/>
            <person name="Yu J.K."/>
            <person name="Putnam N.H."/>
            <person name="Green R.E."/>
            <person name="Rokhsar D.S."/>
        </authorList>
    </citation>
    <scope>NUCLEOTIDE SEQUENCE [LARGE SCALE GENOMIC DNA]</scope>
    <source>
        <strain evidence="6">S238N-H82</strain>
    </source>
</reference>
<dbReference type="RefSeq" id="XP_035673643.1">
    <property type="nucleotide sequence ID" value="XM_035817750.1"/>
</dbReference>
<dbReference type="SMART" id="SM00369">
    <property type="entry name" value="LRR_TYP"/>
    <property type="match status" value="3"/>
</dbReference>
<dbReference type="GO" id="GO:0042981">
    <property type="term" value="P:regulation of apoptotic process"/>
    <property type="evidence" value="ECO:0007669"/>
    <property type="project" value="InterPro"/>
</dbReference>
<feature type="compositionally biased region" description="Basic residues" evidence="3">
    <location>
        <begin position="841"/>
        <end position="851"/>
    </location>
</feature>
<feature type="region of interest" description="Disordered" evidence="3">
    <location>
        <begin position="796"/>
        <end position="868"/>
    </location>
</feature>
<evidence type="ECO:0000313" key="6">
    <source>
        <dbReference type="Proteomes" id="UP000001554"/>
    </source>
</evidence>
<dbReference type="InterPro" id="IPR035897">
    <property type="entry name" value="Toll_tir_struct_dom_sf"/>
</dbReference>
<dbReference type="Pfam" id="PF13516">
    <property type="entry name" value="LRR_6"/>
    <property type="match status" value="2"/>
</dbReference>
<dbReference type="SMART" id="SM00368">
    <property type="entry name" value="LRR_RI"/>
    <property type="match status" value="5"/>
</dbReference>
<dbReference type="PROSITE" id="PS51450">
    <property type="entry name" value="LRR"/>
    <property type="match status" value="1"/>
</dbReference>
<dbReference type="CDD" id="cd01670">
    <property type="entry name" value="Death"/>
    <property type="match status" value="2"/>
</dbReference>
<dbReference type="SMART" id="SM00005">
    <property type="entry name" value="DEATH"/>
    <property type="match status" value="1"/>
</dbReference>
<feature type="domain" description="Death" evidence="4">
    <location>
        <begin position="462"/>
        <end position="530"/>
    </location>
</feature>
<dbReference type="Pfam" id="PF00531">
    <property type="entry name" value="Death"/>
    <property type="match status" value="2"/>
</dbReference>
<keyword evidence="2" id="KW-0677">Repeat</keyword>
<dbReference type="PANTHER" id="PTHR15077:SF9">
    <property type="entry name" value="C-TERMINAL OF ROC (COR) DOMAIN-CONTAINING PROTEIN"/>
    <property type="match status" value="1"/>
</dbReference>
<dbReference type="InterPro" id="IPR003591">
    <property type="entry name" value="Leu-rich_rpt_typical-subtyp"/>
</dbReference>
<dbReference type="InterPro" id="IPR016729">
    <property type="entry name" value="FADD"/>
</dbReference>
<evidence type="ECO:0000256" key="1">
    <source>
        <dbReference type="ARBA" id="ARBA00022614"/>
    </source>
</evidence>
<dbReference type="SUPFAM" id="SSF47986">
    <property type="entry name" value="DEATH domain"/>
    <property type="match status" value="3"/>
</dbReference>
<accession>A0A9J7L1I0</accession>
<gene>
    <name evidence="7" type="primary">LOC118414023</name>
</gene>
<keyword evidence="6" id="KW-1185">Reference proteome</keyword>
<dbReference type="InterPro" id="IPR032675">
    <property type="entry name" value="LRR_dom_sf"/>
</dbReference>
<dbReference type="PANTHER" id="PTHR15077">
    <property type="entry name" value="FAS-ASSOCIATING DEATH DOMAIN-CONTAINING PROTEIN FADD"/>
    <property type="match status" value="1"/>
</dbReference>
<sequence>MDPQHLRALRDHRVQLVHGTKHIPTILDYLVQDNIITEEDEQQVQEKDGPNQIRKLLAILPSKGDRAFQSFCQALGRTGHSGLARRLNTCSNDVDRTGQNVIFDPGSSQHSRLHDQNSNAVSSCAHDLQTVNKPTRKKGEDKDSFVRPLVQTLQDKGIAQEDIFYDELSISTGEVIRDRIMSALASDSMEVVVIVASKSLLNHKYWPKLELETALRHNKRLYPIWLDDNLDSFKEFSSLVGQYCPTLKQIRAHCVLTSKISEEMAVIASELMSMISCSIVQENGHKSKDSHTGNAGSSMTSNFSRFVAELPDMTQGFTQSGPTTSPCQLSSESSSTILSGTVESMGYDQFDASQTTATSAVSSGMNSVGQEFITQAGPSTSPLQGCNGQSSVQSRHIKSPFMLEDASEDEKFMKKMHSGVRSAHSISGNQHQLHGAGKRQSTSRKPDSPYMSPSRLLDIDLEAAMEVVVASIISDEWRTLLHHLGLSELELETLQNKETPEAACEAGLKLWRETRGQEVTTERLVRAVKDTKVKLRNGADVKIKLSIKEKWTDWLNKKADIIFTEEVLNDPQRFDSAMLRFDKLKGSIKDLWEGSVWCLLTFYRWSSVQEFVGGCREGALTELLTEDYVDEQMMAACGGTELYVCVEIDQTDLHKAWNFFHADCNSPDEDHPPSGDWQAETISALSSSSSPDGEPMDIDTHISVKEEPMDFESDLDTAFEIVSKDLWSDWERLARTMGFTQSDVDSIKSGSPDQPYEQCWQLLYRWRDREGQRATLQALMQQLRVAGFHETSEKLDIGDMSDQEEHGASKKSWDDSESSSDSDSDSDGDDNSMKGAVSIRSKMKQLKKGKRQVPDPQWSTVKGVKRKKMEDDGDVEMHMVKQTGVTTSDSTVPAEEATDDLSFMLTPADIKCWQDAMKTHVLSTSRVSLEEQFRFNMLVMHLIKDEYYHKHLCCYWNDKGSLPVRLTQFVSYVVTKCGHEHCIKGNLDKEVYDGMEQDIQYQLGKLLFKQDAAGVCKQLSRDSLQSCFTNDQLKYVQAWLEPTSDSGSSVAPYYRFKHECVRQYIMAVWVAGTIYEQGETIRANDFLRQCFDISSKLDTMAYLVAGHMAQNDQVELFSYQLSRILFSMDTTDFSVIQKVAICVAETGQVDRFESHTSQIFPGNVIDLTSWPSMSYLGKLSLAHLKETFPLTCKLSHEDDILKLLFKSKQNKAEAQLVLSLMKSRHRSVVLYPHYKSLLEGSTALVSQTPCRIDKLYLNNLALADPDFSNILPLLQFVPGLKHLSLQKTKLSIFGMSKICDFLSFIPNIEHLVLFKCRIPKDSFLTLTEHLQCLKKLKHLNLSQTVLTNEGVNLFAHNLSSLKAIEVLDLRKTKVGKDEVANLCESIANMDNIPQLILGSQTSSYRFFLGITNSRGSRLIIQTSDLNIVSLVSKLSSQVYRVQLSHQGKVLYSVQAKEGENKDMTFDLTCSGNITENIHALSLVLPVGHRVQQADVEQLELGVCLIGDEEVALLAEMFCYLPCLKHLDLSNNMITSSGALAVAAHISHLQQLEWLDLSGNNIGEVGVTAMNEKLVNLEKLKYVNFNMNSVTVNMRTCLLLTLSNMENLSEVNLSTERSFYLYLLGVYNNKGNRLTIRTGDADVVSLVDQVFSQVYRVELSWRGKVLYSVQADGGLRGEPTQDDIRSDMCW</sequence>
<name>A0A9J7L1I0_BRAFL</name>
<dbReference type="Gene3D" id="3.80.10.10">
    <property type="entry name" value="Ribonuclease Inhibitor"/>
    <property type="match status" value="2"/>
</dbReference>
<feature type="region of interest" description="Disordered" evidence="3">
    <location>
        <begin position="420"/>
        <end position="451"/>
    </location>
</feature>
<dbReference type="InterPro" id="IPR001611">
    <property type="entry name" value="Leu-rich_rpt"/>
</dbReference>